<dbReference type="Proteomes" id="UP000015241">
    <property type="component" value="Unassembled WGS sequence"/>
</dbReference>
<protein>
    <submittedName>
        <fullName evidence="2">Uncharacterized protein</fullName>
    </submittedName>
</protein>
<dbReference type="Pfam" id="PF18759">
    <property type="entry name" value="Plavaka"/>
    <property type="match status" value="1"/>
</dbReference>
<feature type="non-terminal residue" evidence="2">
    <location>
        <position position="300"/>
    </location>
</feature>
<name>S8DHM8_FOMSC</name>
<organism evidence="2 3">
    <name type="scientific">Fomitopsis schrenkii</name>
    <name type="common">Brown rot fungus</name>
    <dbReference type="NCBI Taxonomy" id="2126942"/>
    <lineage>
        <taxon>Eukaryota</taxon>
        <taxon>Fungi</taxon>
        <taxon>Dikarya</taxon>
        <taxon>Basidiomycota</taxon>
        <taxon>Agaricomycotina</taxon>
        <taxon>Agaricomycetes</taxon>
        <taxon>Polyporales</taxon>
        <taxon>Fomitopsis</taxon>
    </lineage>
</organism>
<gene>
    <name evidence="2" type="ORF">FOMPIDRAFT_1137702</name>
</gene>
<proteinExistence type="predicted"/>
<keyword evidence="3" id="KW-1185">Reference proteome</keyword>
<evidence type="ECO:0000313" key="3">
    <source>
        <dbReference type="Proteomes" id="UP000015241"/>
    </source>
</evidence>
<dbReference type="AlphaFoldDB" id="S8DHM8"/>
<evidence type="ECO:0000313" key="2">
    <source>
        <dbReference type="EMBL" id="EPS92502.1"/>
    </source>
</evidence>
<evidence type="ECO:0000256" key="1">
    <source>
        <dbReference type="SAM" id="MobiDB-lite"/>
    </source>
</evidence>
<dbReference type="InterPro" id="IPR041078">
    <property type="entry name" value="Plavaka"/>
</dbReference>
<sequence length="300" mass="34234">MARSKKRTIEDLLEDTCGACHETFKTLQGLSAHLSMSKTCAWYKKGKLREVFDLEAVYGELQQQEMVADADLSSVYDFVELCAPGPSQPSSHLPPPDSGNRRIAIELDEEDDAREVEEDESAGQVIGMDEAVRLKWVEGRRSNRREVDIRQGADKGGGGEGSSATKNPWEPFNSEMEWCFASWAIQEGIKLSSIDSALNIPGFRDMLGLSYHNTRALLQKVDSLPERAEWQERWLSFKDRPNEKHLLQFRDIIQAIRALLGSPDHADKIVYRPQHIFRDASRKQRIYGEMWTGQWWHAVQ</sequence>
<dbReference type="HOGENOM" id="CLU_006344_5_0_1"/>
<dbReference type="InParanoid" id="S8DHM8"/>
<accession>S8DHM8</accession>
<dbReference type="STRING" id="743788.S8DHM8"/>
<dbReference type="OrthoDB" id="2676001at2759"/>
<reference evidence="2 3" key="1">
    <citation type="journal article" date="2012" name="Science">
        <title>The Paleozoic origin of enzymatic lignin decomposition reconstructed from 31 fungal genomes.</title>
        <authorList>
            <person name="Floudas D."/>
            <person name="Binder M."/>
            <person name="Riley R."/>
            <person name="Barry K."/>
            <person name="Blanchette R.A."/>
            <person name="Henrissat B."/>
            <person name="Martinez A.T."/>
            <person name="Otillar R."/>
            <person name="Spatafora J.W."/>
            <person name="Yadav J.S."/>
            <person name="Aerts A."/>
            <person name="Benoit I."/>
            <person name="Boyd A."/>
            <person name="Carlson A."/>
            <person name="Copeland A."/>
            <person name="Coutinho P.M."/>
            <person name="de Vries R.P."/>
            <person name="Ferreira P."/>
            <person name="Findley K."/>
            <person name="Foster B."/>
            <person name="Gaskell J."/>
            <person name="Glotzer D."/>
            <person name="Gorecki P."/>
            <person name="Heitman J."/>
            <person name="Hesse C."/>
            <person name="Hori C."/>
            <person name="Igarashi K."/>
            <person name="Jurgens J.A."/>
            <person name="Kallen N."/>
            <person name="Kersten P."/>
            <person name="Kohler A."/>
            <person name="Kuees U."/>
            <person name="Kumar T.K.A."/>
            <person name="Kuo A."/>
            <person name="LaButti K."/>
            <person name="Larrondo L.F."/>
            <person name="Lindquist E."/>
            <person name="Ling A."/>
            <person name="Lombard V."/>
            <person name="Lucas S."/>
            <person name="Lundell T."/>
            <person name="Martin R."/>
            <person name="McLaughlin D.J."/>
            <person name="Morgenstern I."/>
            <person name="Morin E."/>
            <person name="Murat C."/>
            <person name="Nagy L.G."/>
            <person name="Nolan M."/>
            <person name="Ohm R.A."/>
            <person name="Patyshakuliyeva A."/>
            <person name="Rokas A."/>
            <person name="Ruiz-Duenas F.J."/>
            <person name="Sabat G."/>
            <person name="Salamov A."/>
            <person name="Samejima M."/>
            <person name="Schmutz J."/>
            <person name="Slot J.C."/>
            <person name="St John F."/>
            <person name="Stenlid J."/>
            <person name="Sun H."/>
            <person name="Sun S."/>
            <person name="Syed K."/>
            <person name="Tsang A."/>
            <person name="Wiebenga A."/>
            <person name="Young D."/>
            <person name="Pisabarro A."/>
            <person name="Eastwood D.C."/>
            <person name="Martin F."/>
            <person name="Cullen D."/>
            <person name="Grigoriev I.V."/>
            <person name="Hibbett D.S."/>
        </authorList>
    </citation>
    <scope>NUCLEOTIDE SEQUENCE</scope>
    <source>
        <strain evidence="3">FP-58527</strain>
    </source>
</reference>
<feature type="region of interest" description="Disordered" evidence="1">
    <location>
        <begin position="145"/>
        <end position="169"/>
    </location>
</feature>
<dbReference type="EMBL" id="KE504529">
    <property type="protein sequence ID" value="EPS92502.1"/>
    <property type="molecule type" value="Genomic_DNA"/>
</dbReference>